<dbReference type="PANTHER" id="PTHR11161:SF71">
    <property type="entry name" value="NOSE RESISTANT-TO-FLUOXETINE PROTEIN N-TERMINAL DOMAIN-CONTAINING PROTEIN"/>
    <property type="match status" value="1"/>
</dbReference>
<dbReference type="Proteomes" id="UP000639338">
    <property type="component" value="Unassembled WGS sequence"/>
</dbReference>
<dbReference type="AlphaFoldDB" id="A0A835CSU9"/>
<dbReference type="GO" id="GO:0016747">
    <property type="term" value="F:acyltransferase activity, transferring groups other than amino-acyl groups"/>
    <property type="evidence" value="ECO:0007669"/>
    <property type="project" value="InterPro"/>
</dbReference>
<feature type="transmembrane region" description="Helical" evidence="1">
    <location>
        <begin position="376"/>
        <end position="400"/>
    </location>
</feature>
<evidence type="ECO:0000259" key="3">
    <source>
        <dbReference type="SMART" id="SM00703"/>
    </source>
</evidence>
<name>A0A835CSU9_APHGI</name>
<dbReference type="EMBL" id="JACMRX010000004">
    <property type="protein sequence ID" value="KAF7991640.1"/>
    <property type="molecule type" value="Genomic_DNA"/>
</dbReference>
<keyword evidence="5" id="KW-1185">Reference proteome</keyword>
<dbReference type="SMART" id="SM00703">
    <property type="entry name" value="NRF"/>
    <property type="match status" value="1"/>
</dbReference>
<feature type="transmembrane region" description="Helical" evidence="1">
    <location>
        <begin position="553"/>
        <end position="577"/>
    </location>
</feature>
<proteinExistence type="predicted"/>
<dbReference type="OrthoDB" id="10006435at2759"/>
<feature type="chain" id="PRO_5032473496" description="Nose resistant-to-fluoxetine protein N-terminal domain-containing protein" evidence="2">
    <location>
        <begin position="19"/>
        <end position="714"/>
    </location>
</feature>
<evidence type="ECO:0000313" key="4">
    <source>
        <dbReference type="EMBL" id="KAF7991640.1"/>
    </source>
</evidence>
<accession>A0A835CSU9</accession>
<feature type="transmembrane region" description="Helical" evidence="1">
    <location>
        <begin position="473"/>
        <end position="493"/>
    </location>
</feature>
<feature type="signal peptide" evidence="2">
    <location>
        <begin position="1"/>
        <end position="18"/>
    </location>
</feature>
<protein>
    <recommendedName>
        <fullName evidence="3">Nose resistant-to-fluoxetine protein N-terminal domain-containing protein</fullName>
    </recommendedName>
</protein>
<evidence type="ECO:0000256" key="2">
    <source>
        <dbReference type="SAM" id="SignalP"/>
    </source>
</evidence>
<reference evidence="4 5" key="1">
    <citation type="submission" date="2020-08" db="EMBL/GenBank/DDBJ databases">
        <title>Aphidius gifuensis genome sequencing and assembly.</title>
        <authorList>
            <person name="Du Z."/>
        </authorList>
    </citation>
    <scope>NUCLEOTIDE SEQUENCE [LARGE SCALE GENOMIC DNA]</scope>
    <source>
        <strain evidence="4">YNYX2018</strain>
        <tissue evidence="4">Adults</tissue>
    </source>
</reference>
<dbReference type="InterPro" id="IPR052728">
    <property type="entry name" value="O2_lipid_transport_reg"/>
</dbReference>
<gene>
    <name evidence="4" type="ORF">HCN44_010441</name>
</gene>
<dbReference type="InterPro" id="IPR002656">
    <property type="entry name" value="Acyl_transf_3_dom"/>
</dbReference>
<dbReference type="InterPro" id="IPR006621">
    <property type="entry name" value="Nose-resist-to-fluoxetine_N"/>
</dbReference>
<keyword evidence="1" id="KW-0472">Membrane</keyword>
<feature type="transmembrane region" description="Helical" evidence="1">
    <location>
        <begin position="523"/>
        <end position="541"/>
    </location>
</feature>
<comment type="caution">
    <text evidence="4">The sequence shown here is derived from an EMBL/GenBank/DDBJ whole genome shotgun (WGS) entry which is preliminary data.</text>
</comment>
<feature type="transmembrane region" description="Helical" evidence="1">
    <location>
        <begin position="597"/>
        <end position="615"/>
    </location>
</feature>
<keyword evidence="1" id="KW-1133">Transmembrane helix</keyword>
<feature type="transmembrane region" description="Helical" evidence="1">
    <location>
        <begin position="303"/>
        <end position="324"/>
    </location>
</feature>
<feature type="transmembrane region" description="Helical" evidence="1">
    <location>
        <begin position="446"/>
        <end position="466"/>
    </location>
</feature>
<feature type="transmembrane region" description="Helical" evidence="1">
    <location>
        <begin position="627"/>
        <end position="647"/>
    </location>
</feature>
<dbReference type="Pfam" id="PF01757">
    <property type="entry name" value="Acyl_transf_3"/>
    <property type="match status" value="1"/>
</dbReference>
<dbReference type="PANTHER" id="PTHR11161">
    <property type="entry name" value="O-ACYLTRANSFERASE"/>
    <property type="match status" value="1"/>
</dbReference>
<evidence type="ECO:0000313" key="5">
    <source>
        <dbReference type="Proteomes" id="UP000639338"/>
    </source>
</evidence>
<dbReference type="Pfam" id="PF20146">
    <property type="entry name" value="NRF"/>
    <property type="match status" value="1"/>
</dbReference>
<evidence type="ECO:0000256" key="1">
    <source>
        <dbReference type="SAM" id="Phobius"/>
    </source>
</evidence>
<feature type="transmembrane region" description="Helical" evidence="1">
    <location>
        <begin position="233"/>
        <end position="256"/>
    </location>
</feature>
<feature type="transmembrane region" description="Helical" evidence="1">
    <location>
        <begin position="667"/>
        <end position="692"/>
    </location>
</feature>
<keyword evidence="1" id="KW-0812">Transmembrane</keyword>
<sequence>MMMWQVLFIFLISEQVFCKNISESNNENNIKNSKTSMMKTMEYEINDDLGLPMLQRDMTLLSIIIDTIKNENCKNHAIMILQETQNLTNWAVKFYDSSGKFPEGLLSGSTYQFGNFDECIGIGSDNNLPGDIKGKYCLGNIKIQVPQIYLNKKSSIWQNFRNRSKRYDESISELNWGICVPASCQSEDIQDIIERIIGFTFSSSKLKLTPIIDKQKCYTNEQQQQQQYDSIDFIYLLVIMTIVSLIIIGTIFDVIYSNNNHDKSPSIGLQVMNAFSFVSNLKRLCSPANDDGLGLDCISGIKFIAMAFIVAGHCLVFIIGGPILNQNFWTKAITKYENSIFLNNPLLVDTFLLLSGFLFSRILLKELDKRRSVNFLYLYIFRYIRLTPAYFVIVGLYVTWLPRLDSGPLWYRMIEEKQRCQSSWWTNILYINNYVNTDQLCMFQSWYLSVDTQLFILAPVIIYPLWKWRKLGEYILGFATIIAVTVPFLVTLVKQLDPTLMIYIDEIKDISTNKYYKETYIKTHMRAGAYCFGLIYGYLLYRIQSAEYKLTKNCVRVGWIMAILSLVISMFSIGIFYGPRKNFTSVEAAVYSSLHRALWSFGTGWILLACITNNSGPLRNFLRWRPFVALSRLTYSAYLVNGLVELHSISTMRTSSHLDNYSLFAKVMSHLVITFLGAVVLSTFFEAPILGLERIFLRPAMKKANVSTSQTTDA</sequence>
<organism evidence="4 5">
    <name type="scientific">Aphidius gifuensis</name>
    <name type="common">Parasitoid wasp</name>
    <dbReference type="NCBI Taxonomy" id="684658"/>
    <lineage>
        <taxon>Eukaryota</taxon>
        <taxon>Metazoa</taxon>
        <taxon>Ecdysozoa</taxon>
        <taxon>Arthropoda</taxon>
        <taxon>Hexapoda</taxon>
        <taxon>Insecta</taxon>
        <taxon>Pterygota</taxon>
        <taxon>Neoptera</taxon>
        <taxon>Endopterygota</taxon>
        <taxon>Hymenoptera</taxon>
        <taxon>Apocrita</taxon>
        <taxon>Ichneumonoidea</taxon>
        <taxon>Braconidae</taxon>
        <taxon>Aphidiinae</taxon>
        <taxon>Aphidius</taxon>
    </lineage>
</organism>
<feature type="domain" description="Nose resistant-to-fluoxetine protein N-terminal" evidence="3">
    <location>
        <begin position="70"/>
        <end position="219"/>
    </location>
</feature>
<keyword evidence="2" id="KW-0732">Signal</keyword>